<accession>A0A926VCC5</accession>
<dbReference type="InterPro" id="IPR010982">
    <property type="entry name" value="Lambda_DNA-bd_dom_sf"/>
</dbReference>
<evidence type="ECO:0000259" key="1">
    <source>
        <dbReference type="PROSITE" id="PS50943"/>
    </source>
</evidence>
<proteinExistence type="predicted"/>
<dbReference type="SUPFAM" id="SSF47413">
    <property type="entry name" value="lambda repressor-like DNA-binding domains"/>
    <property type="match status" value="1"/>
</dbReference>
<dbReference type="Gene3D" id="1.10.260.40">
    <property type="entry name" value="lambda repressor-like DNA-binding domains"/>
    <property type="match status" value="1"/>
</dbReference>
<sequence length="123" mass="13990">MLLLSHDFTGLCLVVMSRQSKKSEPIARFDKVGMVKVGLILKNAREQKGLTLDELADLTGVGKTRLNDVELANGNKLMVDTLEAYRRVVRPFNPETGKDYQCWELLEIAMILEDPRELEQKEN</sequence>
<reference evidence="2" key="2">
    <citation type="submission" date="2020-08" db="EMBL/GenBank/DDBJ databases">
        <authorList>
            <person name="Chen M."/>
            <person name="Teng W."/>
            <person name="Zhao L."/>
            <person name="Hu C."/>
            <person name="Zhou Y."/>
            <person name="Han B."/>
            <person name="Song L."/>
            <person name="Shu W."/>
        </authorList>
    </citation>
    <scope>NUCLEOTIDE SEQUENCE</scope>
    <source>
        <strain evidence="2">FACHB-1375</strain>
    </source>
</reference>
<protein>
    <submittedName>
        <fullName evidence="2">Helix-turn-helix transcriptional regulator</fullName>
    </submittedName>
</protein>
<keyword evidence="3" id="KW-1185">Reference proteome</keyword>
<dbReference type="AlphaFoldDB" id="A0A926VCC5"/>
<evidence type="ECO:0000313" key="2">
    <source>
        <dbReference type="EMBL" id="MBD2180960.1"/>
    </source>
</evidence>
<dbReference type="Proteomes" id="UP000641646">
    <property type="component" value="Unassembled WGS sequence"/>
</dbReference>
<dbReference type="InterPro" id="IPR001387">
    <property type="entry name" value="Cro/C1-type_HTH"/>
</dbReference>
<dbReference type="Pfam" id="PF01381">
    <property type="entry name" value="HTH_3"/>
    <property type="match status" value="1"/>
</dbReference>
<organism evidence="2 3">
    <name type="scientific">Aerosakkonema funiforme FACHB-1375</name>
    <dbReference type="NCBI Taxonomy" id="2949571"/>
    <lineage>
        <taxon>Bacteria</taxon>
        <taxon>Bacillati</taxon>
        <taxon>Cyanobacteriota</taxon>
        <taxon>Cyanophyceae</taxon>
        <taxon>Oscillatoriophycideae</taxon>
        <taxon>Aerosakkonematales</taxon>
        <taxon>Aerosakkonemataceae</taxon>
        <taxon>Aerosakkonema</taxon>
    </lineage>
</organism>
<feature type="domain" description="HTH cro/C1-type" evidence="1">
    <location>
        <begin position="41"/>
        <end position="70"/>
    </location>
</feature>
<dbReference type="EMBL" id="JACJPW010000014">
    <property type="protein sequence ID" value="MBD2180960.1"/>
    <property type="molecule type" value="Genomic_DNA"/>
</dbReference>
<reference evidence="2" key="1">
    <citation type="journal article" date="2015" name="ISME J.">
        <title>Draft Genome Sequence of Streptomyces incarnatus NRRL8089, which Produces the Nucleoside Antibiotic Sinefungin.</title>
        <authorList>
            <person name="Oshima K."/>
            <person name="Hattori M."/>
            <person name="Shimizu H."/>
            <person name="Fukuda K."/>
            <person name="Nemoto M."/>
            <person name="Inagaki K."/>
            <person name="Tamura T."/>
        </authorList>
    </citation>
    <scope>NUCLEOTIDE SEQUENCE</scope>
    <source>
        <strain evidence="2">FACHB-1375</strain>
    </source>
</reference>
<dbReference type="RefSeq" id="WP_206756614.1">
    <property type="nucleotide sequence ID" value="NZ_JACJPW010000014.1"/>
</dbReference>
<gene>
    <name evidence="2" type="ORF">H6G03_07575</name>
</gene>
<dbReference type="CDD" id="cd00093">
    <property type="entry name" value="HTH_XRE"/>
    <property type="match status" value="1"/>
</dbReference>
<comment type="caution">
    <text evidence="2">The sequence shown here is derived from an EMBL/GenBank/DDBJ whole genome shotgun (WGS) entry which is preliminary data.</text>
</comment>
<name>A0A926VCC5_9CYAN</name>
<dbReference type="GO" id="GO:0003677">
    <property type="term" value="F:DNA binding"/>
    <property type="evidence" value="ECO:0007669"/>
    <property type="project" value="InterPro"/>
</dbReference>
<evidence type="ECO:0000313" key="3">
    <source>
        <dbReference type="Proteomes" id="UP000641646"/>
    </source>
</evidence>
<dbReference type="PROSITE" id="PS50943">
    <property type="entry name" value="HTH_CROC1"/>
    <property type="match status" value="1"/>
</dbReference>